<accession>A0A4D8RW00</accession>
<dbReference type="RefSeq" id="WP_193453336.1">
    <property type="nucleotide sequence ID" value="NZ_CP031156.1"/>
</dbReference>
<name>A0A4D8RW00_METPR</name>
<dbReference type="GeneID" id="59455297"/>
<dbReference type="Proteomes" id="UP000298568">
    <property type="component" value="Chromosome"/>
</dbReference>
<evidence type="ECO:0000313" key="2">
    <source>
        <dbReference type="Proteomes" id="UP000298568"/>
    </source>
</evidence>
<dbReference type="KEGG" id="mpru:DFR88_00360"/>
<keyword evidence="2" id="KW-1185">Reference proteome</keyword>
<dbReference type="EMBL" id="CP031156">
    <property type="protein sequence ID" value="QCO29126.1"/>
    <property type="molecule type" value="Genomic_DNA"/>
</dbReference>
<protein>
    <submittedName>
        <fullName evidence="1">Dihydrodiol dehydrogenase</fullName>
    </submittedName>
</protein>
<dbReference type="AlphaFoldDB" id="A0A4D8RW00"/>
<reference evidence="1 2" key="1">
    <citation type="submission" date="2018-07" db="EMBL/GenBank/DDBJ databases">
        <title>Complete Genome Sequences of Extremely Thermoacidophilic, Metal-Mobilizing Type-Strain Members of the Archaeal Family Sulfolobaceae: Acidianus brierleyi DSM-1651T, Acidianus sulfidivorans DSM-18786T, Metallosphaera hakonensis DSM-7519T, and Metallosphaera prunae DSM-10039T.</title>
        <authorList>
            <person name="Counts J.A."/>
            <person name="Kelly R.M."/>
        </authorList>
    </citation>
    <scope>NUCLEOTIDE SEQUENCE [LARGE SCALE GENOMIC DNA]</scope>
    <source>
        <strain evidence="1 2">Ron 12/II</strain>
    </source>
</reference>
<sequence>MDSEIQPFEKAEDYITIANEYAEVLVRKVYTRNGARLEIYSPKLGYRIFLSAIELEALTWAPKQIFEWLLQTPLGPDRVVREYRES</sequence>
<evidence type="ECO:0000313" key="1">
    <source>
        <dbReference type="EMBL" id="QCO29126.1"/>
    </source>
</evidence>
<organism evidence="1 2">
    <name type="scientific">Metallosphaera prunae</name>
    <dbReference type="NCBI Taxonomy" id="47304"/>
    <lineage>
        <taxon>Archaea</taxon>
        <taxon>Thermoproteota</taxon>
        <taxon>Thermoprotei</taxon>
        <taxon>Sulfolobales</taxon>
        <taxon>Sulfolobaceae</taxon>
        <taxon>Metallosphaera</taxon>
    </lineage>
</organism>
<proteinExistence type="predicted"/>
<gene>
    <name evidence="1" type="ORF">DFR88_00360</name>
</gene>